<keyword evidence="3" id="KW-1185">Reference proteome</keyword>
<sequence length="277" mass="30830">MKKLIGLSLGFCLSLCNLVVAFAQDASDQVVQPPKVLVIMREFLKPGKAGSVHEKSESAFVKAMTDAKWPTHYFGMDSLSGRSRSLFFVRYDSIADWEKDNQATMRNSTLASALDSASLNDGELLSEYDTTVATYREDLSLRPAVNIAKMRYMEVTRFVVKPGKGDEWDALVKAYRSAFEKAAPDAHWAVFQSMYGTENGGVFLVFTPMKSLAEVDQSIADSKKFGASLGESEMKKLDDMEASCVESRQSNVFAFNPKISYPPDEWVKADPDFWSAK</sequence>
<reference evidence="2 3" key="1">
    <citation type="submission" date="2020-08" db="EMBL/GenBank/DDBJ databases">
        <title>Edaphobacter telluris sp. nov. and Acidobacterium dinghuensis sp. nov., two acidobacteria isolated from forest soil.</title>
        <authorList>
            <person name="Fu J."/>
            <person name="Qiu L."/>
        </authorList>
    </citation>
    <scope>NUCLEOTIDE SEQUENCE [LARGE SCALE GENOMIC DNA]</scope>
    <source>
        <strain evidence="2">4Y35</strain>
    </source>
</reference>
<name>A0A7G8BCD6_9BACT</name>
<evidence type="ECO:0000256" key="1">
    <source>
        <dbReference type="SAM" id="SignalP"/>
    </source>
</evidence>
<dbReference type="KEGG" id="adin:H7849_13495"/>
<keyword evidence="1" id="KW-0732">Signal</keyword>
<evidence type="ECO:0000313" key="2">
    <source>
        <dbReference type="EMBL" id="QNI30206.1"/>
    </source>
</evidence>
<dbReference type="RefSeq" id="WP_186739911.1">
    <property type="nucleotide sequence ID" value="NZ_CP060394.1"/>
</dbReference>
<dbReference type="Proteomes" id="UP000515312">
    <property type="component" value="Chromosome"/>
</dbReference>
<accession>A0A7G8BCD6</accession>
<dbReference type="AlphaFoldDB" id="A0A7G8BCD6"/>
<organism evidence="2 3">
    <name type="scientific">Alloacidobacterium dinghuense</name>
    <dbReference type="NCBI Taxonomy" id="2763107"/>
    <lineage>
        <taxon>Bacteria</taxon>
        <taxon>Pseudomonadati</taxon>
        <taxon>Acidobacteriota</taxon>
        <taxon>Terriglobia</taxon>
        <taxon>Terriglobales</taxon>
        <taxon>Acidobacteriaceae</taxon>
        <taxon>Alloacidobacterium</taxon>
    </lineage>
</organism>
<dbReference type="EMBL" id="CP060394">
    <property type="protein sequence ID" value="QNI30206.1"/>
    <property type="molecule type" value="Genomic_DNA"/>
</dbReference>
<protein>
    <submittedName>
        <fullName evidence="2">Uncharacterized protein</fullName>
    </submittedName>
</protein>
<gene>
    <name evidence="2" type="ORF">H7849_13495</name>
</gene>
<evidence type="ECO:0000313" key="3">
    <source>
        <dbReference type="Proteomes" id="UP000515312"/>
    </source>
</evidence>
<feature type="signal peptide" evidence="1">
    <location>
        <begin position="1"/>
        <end position="23"/>
    </location>
</feature>
<proteinExistence type="predicted"/>
<feature type="chain" id="PRO_5028996747" evidence="1">
    <location>
        <begin position="24"/>
        <end position="277"/>
    </location>
</feature>